<dbReference type="CDD" id="cd00305">
    <property type="entry name" value="Cu-Zn_Superoxide_Dismutase"/>
    <property type="match status" value="1"/>
</dbReference>
<comment type="caution">
    <text evidence="5">The sequence shown here is derived from an EMBL/GenBank/DDBJ whole genome shotgun (WGS) entry which is preliminary data.</text>
</comment>
<dbReference type="GO" id="GO:0004784">
    <property type="term" value="F:superoxide dismutase activity"/>
    <property type="evidence" value="ECO:0007669"/>
    <property type="project" value="UniProtKB-EC"/>
</dbReference>
<dbReference type="EMBL" id="JAYGII010000009">
    <property type="protein sequence ID" value="MEA5445380.1"/>
    <property type="molecule type" value="Genomic_DNA"/>
</dbReference>
<keyword evidence="2" id="KW-0862">Zinc</keyword>
<feature type="domain" description="Superoxide dismutase copper/zinc binding" evidence="4">
    <location>
        <begin position="52"/>
        <end position="185"/>
    </location>
</feature>
<evidence type="ECO:0000256" key="2">
    <source>
        <dbReference type="RuleBase" id="RU000393"/>
    </source>
</evidence>
<dbReference type="Pfam" id="PF00080">
    <property type="entry name" value="Sod_Cu"/>
    <property type="match status" value="1"/>
</dbReference>
<comment type="similarity">
    <text evidence="1 2">Belongs to the Cu-Zn superoxide dismutase family.</text>
</comment>
<protein>
    <recommendedName>
        <fullName evidence="2">Superoxide dismutase [Cu-Zn]</fullName>
        <ecNumber evidence="2">1.15.1.1</ecNumber>
    </recommendedName>
</protein>
<keyword evidence="3" id="KW-0732">Signal</keyword>
<feature type="chain" id="PRO_5042818822" description="Superoxide dismutase [Cu-Zn]" evidence="3">
    <location>
        <begin position="23"/>
        <end position="188"/>
    </location>
</feature>
<name>A0AAP6ML66_9GAMM</name>
<evidence type="ECO:0000313" key="5">
    <source>
        <dbReference type="EMBL" id="MEA5445380.1"/>
    </source>
</evidence>
<comment type="catalytic activity">
    <reaction evidence="2">
        <text>2 superoxide + 2 H(+) = H2O2 + O2</text>
        <dbReference type="Rhea" id="RHEA:20696"/>
        <dbReference type="ChEBI" id="CHEBI:15378"/>
        <dbReference type="ChEBI" id="CHEBI:15379"/>
        <dbReference type="ChEBI" id="CHEBI:16240"/>
        <dbReference type="ChEBI" id="CHEBI:18421"/>
        <dbReference type="EC" id="1.15.1.1"/>
    </reaction>
</comment>
<comment type="function">
    <text evidence="2">Destroys radicals which are normally produced within the cells and which are toxic to biological systems.</text>
</comment>
<keyword evidence="2" id="KW-0560">Oxidoreductase</keyword>
<keyword evidence="2" id="KW-0479">Metal-binding</keyword>
<evidence type="ECO:0000256" key="1">
    <source>
        <dbReference type="ARBA" id="ARBA00010457"/>
    </source>
</evidence>
<proteinExistence type="inferred from homology"/>
<keyword evidence="6" id="KW-1185">Reference proteome</keyword>
<evidence type="ECO:0000313" key="6">
    <source>
        <dbReference type="Proteomes" id="UP001302316"/>
    </source>
</evidence>
<keyword evidence="2" id="KW-0186">Copper</keyword>
<dbReference type="InterPro" id="IPR001424">
    <property type="entry name" value="SOD_Cu_Zn_dom"/>
</dbReference>
<dbReference type="InterPro" id="IPR036423">
    <property type="entry name" value="SOD-like_Cu/Zn_dom_sf"/>
</dbReference>
<dbReference type="InterPro" id="IPR018152">
    <property type="entry name" value="SOD_Cu/Zn_BS"/>
</dbReference>
<reference evidence="5 6" key="1">
    <citation type="submission" date="2023-12" db="EMBL/GenBank/DDBJ databases">
        <title>Whole-genome sequencing of halo(alkali)philic microorganisms from hypersaline lakes.</title>
        <authorList>
            <person name="Sorokin D.Y."/>
            <person name="Merkel A.Y."/>
            <person name="Messina E."/>
            <person name="Yakimov M."/>
        </authorList>
    </citation>
    <scope>NUCLEOTIDE SEQUENCE [LARGE SCALE GENOMIC DNA]</scope>
    <source>
        <strain evidence="5 6">AB-CW1</strain>
    </source>
</reference>
<sequence length="188" mass="19851">MKKLLLTALTAGGLLFASALVAHDHDKDKDKGEKAKAERAVAEMRDNDGEVIGKAVIRQGPKGVVIRLHLNGLPEGWKAIHIHEKGTCEDHHDGFVASGGHLDPDGREHGLMNPEGPERGDLPNIWTHGDGSTKAEIYAPGVDLHGEKAGLLYGDGTALVIHEGADDHYSQPIGGAGARIACGVVNAY</sequence>
<dbReference type="SUPFAM" id="SSF49329">
    <property type="entry name" value="Cu,Zn superoxide dismutase-like"/>
    <property type="match status" value="1"/>
</dbReference>
<dbReference type="Gene3D" id="2.60.40.200">
    <property type="entry name" value="Superoxide dismutase, copper/zinc binding domain"/>
    <property type="match status" value="1"/>
</dbReference>
<dbReference type="PANTHER" id="PTHR10003">
    <property type="entry name" value="SUPEROXIDE DISMUTASE CU-ZN -RELATED"/>
    <property type="match status" value="1"/>
</dbReference>
<comment type="cofactor">
    <cofactor evidence="2">
        <name>Zn(2+)</name>
        <dbReference type="ChEBI" id="CHEBI:29105"/>
    </cofactor>
    <text evidence="2">Binds 1 zinc ion per subunit.</text>
</comment>
<evidence type="ECO:0000259" key="4">
    <source>
        <dbReference type="Pfam" id="PF00080"/>
    </source>
</evidence>
<dbReference type="Proteomes" id="UP001302316">
    <property type="component" value="Unassembled WGS sequence"/>
</dbReference>
<feature type="signal peptide" evidence="3">
    <location>
        <begin position="1"/>
        <end position="22"/>
    </location>
</feature>
<dbReference type="InterPro" id="IPR024134">
    <property type="entry name" value="SOD_Cu/Zn_/chaperone"/>
</dbReference>
<dbReference type="RefSeq" id="WP_346051009.1">
    <property type="nucleotide sequence ID" value="NZ_JAYGII010000009.1"/>
</dbReference>
<organism evidence="5 6">
    <name type="scientific">Natronospira elongata</name>
    <dbReference type="NCBI Taxonomy" id="3110268"/>
    <lineage>
        <taxon>Bacteria</taxon>
        <taxon>Pseudomonadati</taxon>
        <taxon>Pseudomonadota</taxon>
        <taxon>Gammaproteobacteria</taxon>
        <taxon>Natronospirales</taxon>
        <taxon>Natronospiraceae</taxon>
        <taxon>Natronospira</taxon>
    </lineage>
</organism>
<dbReference type="EC" id="1.15.1.1" evidence="2"/>
<accession>A0AAP6ML66</accession>
<comment type="cofactor">
    <cofactor evidence="2">
        <name>Cu cation</name>
        <dbReference type="ChEBI" id="CHEBI:23378"/>
    </cofactor>
    <text evidence="2">Binds 1 copper ion per subunit.</text>
</comment>
<dbReference type="AlphaFoldDB" id="A0AAP6ML66"/>
<gene>
    <name evidence="5" type="ORF">VCB98_06070</name>
</gene>
<dbReference type="GO" id="GO:0005507">
    <property type="term" value="F:copper ion binding"/>
    <property type="evidence" value="ECO:0007669"/>
    <property type="project" value="InterPro"/>
</dbReference>
<evidence type="ECO:0000256" key="3">
    <source>
        <dbReference type="SAM" id="SignalP"/>
    </source>
</evidence>
<dbReference type="PROSITE" id="PS00332">
    <property type="entry name" value="SOD_CU_ZN_2"/>
    <property type="match status" value="1"/>
</dbReference>